<evidence type="ECO:0000259" key="4">
    <source>
        <dbReference type="PROSITE" id="PS51059"/>
    </source>
</evidence>
<dbReference type="InterPro" id="IPR004155">
    <property type="entry name" value="PBS_lyase_HEAT"/>
</dbReference>
<dbReference type="OrthoDB" id="6133115at2759"/>
<feature type="repeat" description="HEAT" evidence="3">
    <location>
        <begin position="325"/>
        <end position="359"/>
    </location>
</feature>
<dbReference type="AlphaFoldDB" id="A0A813DBT5"/>
<dbReference type="SMART" id="SM01349">
    <property type="entry name" value="TOG"/>
    <property type="match status" value="1"/>
</dbReference>
<dbReference type="SUPFAM" id="SSF56399">
    <property type="entry name" value="ADP-ribosylation"/>
    <property type="match status" value="1"/>
</dbReference>
<gene>
    <name evidence="5" type="ORF">PGLA1383_LOCUS2324</name>
    <name evidence="6" type="ORF">PGLA2088_LOCUS8306</name>
</gene>
<dbReference type="EMBL" id="CAJNNV010000697">
    <property type="protein sequence ID" value="CAE8583352.1"/>
    <property type="molecule type" value="Genomic_DNA"/>
</dbReference>
<dbReference type="PANTHER" id="PTHR12697:SF5">
    <property type="entry name" value="DEOXYHYPUSINE HYDROXYLASE"/>
    <property type="match status" value="1"/>
</dbReference>
<dbReference type="InterPro" id="IPR011989">
    <property type="entry name" value="ARM-like"/>
</dbReference>
<dbReference type="Gene3D" id="3.90.228.10">
    <property type="match status" value="1"/>
</dbReference>
<comment type="function">
    <text evidence="2">Catalyzes the hydroxylation of the N(6)-(4-aminobutyl)-L-lysine intermediate produced by deoxyhypusine synthase/DHPS on a critical lysine of the eukaryotic translation initiation factor 5A/eIF-5A. This is the second step of the post-translational modification of that lysine into an unusual amino acid residue named hypusine. Hypusination is unique to mature eIF-5A factor and is essential for its function.</text>
</comment>
<dbReference type="SMART" id="SM00567">
    <property type="entry name" value="EZ_HEAT"/>
    <property type="match status" value="7"/>
</dbReference>
<dbReference type="PROSITE" id="PS50077">
    <property type="entry name" value="HEAT_REPEAT"/>
    <property type="match status" value="2"/>
</dbReference>
<proteinExistence type="predicted"/>
<dbReference type="GO" id="GO:0016491">
    <property type="term" value="F:oxidoreductase activity"/>
    <property type="evidence" value="ECO:0007669"/>
    <property type="project" value="TreeGrafter"/>
</dbReference>
<dbReference type="Proteomes" id="UP000626109">
    <property type="component" value="Unassembled WGS sequence"/>
</dbReference>
<dbReference type="InterPro" id="IPR034085">
    <property type="entry name" value="TOG"/>
</dbReference>
<dbReference type="PROSITE" id="PS51059">
    <property type="entry name" value="PARP_CATALYTIC"/>
    <property type="match status" value="1"/>
</dbReference>
<reference evidence="5" key="1">
    <citation type="submission" date="2021-02" db="EMBL/GenBank/DDBJ databases">
        <authorList>
            <person name="Dougan E. K."/>
            <person name="Rhodes N."/>
            <person name="Thang M."/>
            <person name="Chan C."/>
        </authorList>
    </citation>
    <scope>NUCLEOTIDE SEQUENCE</scope>
</reference>
<evidence type="ECO:0000256" key="1">
    <source>
        <dbReference type="ARBA" id="ARBA00022737"/>
    </source>
</evidence>
<evidence type="ECO:0000313" key="6">
    <source>
        <dbReference type="EMBL" id="CAE8650500.1"/>
    </source>
</evidence>
<keyword evidence="1" id="KW-0677">Repeat</keyword>
<dbReference type="InterPro" id="IPR012317">
    <property type="entry name" value="Poly(ADP-ribose)pol_cat_dom"/>
</dbReference>
<evidence type="ECO:0000313" key="5">
    <source>
        <dbReference type="EMBL" id="CAE8583352.1"/>
    </source>
</evidence>
<dbReference type="Pfam" id="PF13646">
    <property type="entry name" value="HEAT_2"/>
    <property type="match status" value="2"/>
</dbReference>
<dbReference type="GO" id="GO:0003950">
    <property type="term" value="F:NAD+ poly-ADP-ribosyltransferase activity"/>
    <property type="evidence" value="ECO:0007669"/>
    <property type="project" value="InterPro"/>
</dbReference>
<dbReference type="PANTHER" id="PTHR12697">
    <property type="entry name" value="PBS LYASE HEAT-LIKE PROTEIN"/>
    <property type="match status" value="1"/>
</dbReference>
<evidence type="ECO:0000256" key="2">
    <source>
        <dbReference type="ARBA" id="ARBA00045876"/>
    </source>
</evidence>
<dbReference type="Proteomes" id="UP000654075">
    <property type="component" value="Unassembled WGS sequence"/>
</dbReference>
<dbReference type="InterPro" id="IPR016024">
    <property type="entry name" value="ARM-type_fold"/>
</dbReference>
<feature type="domain" description="PARP catalytic" evidence="4">
    <location>
        <begin position="1"/>
        <end position="102"/>
    </location>
</feature>
<evidence type="ECO:0000313" key="7">
    <source>
        <dbReference type="Proteomes" id="UP000654075"/>
    </source>
</evidence>
<dbReference type="SUPFAM" id="SSF48371">
    <property type="entry name" value="ARM repeat"/>
    <property type="match status" value="1"/>
</dbReference>
<accession>A0A813DBT5</accession>
<name>A0A813DBT5_POLGL</name>
<keyword evidence="7" id="KW-1185">Reference proteome</keyword>
<protein>
    <recommendedName>
        <fullName evidence="4">PARP catalytic domain-containing protein</fullName>
    </recommendedName>
</protein>
<dbReference type="EMBL" id="CAJNNW010008900">
    <property type="protein sequence ID" value="CAE8650500.1"/>
    <property type="molecule type" value="Genomic_DNA"/>
</dbReference>
<sequence>MYGKGIYLAECSSKADEYSQEDEDGFCYMLLCRSILGRVLHCRDVRPKADVLEECQASGWDSLCGDRWAAVGTFREFVLFEPNQVYPAFILRYKPWSEATFCRAIRDASDAHDLEAASRLVPLTAILTDEHPDASVRYRLALLQATHSKLLIPELSRRLSDHRFRVRRASMLALMYLAAQTTTVEGIAQAVPALVESLGDTEIEIRTGAARTLERLGESSSLAVPALTNCLKDPANEMRAAAATALGQLGYQAVVAVPALLLCTSDEVEPVRVAAIVALGNLPPNAAPEPVVRMLQARLDDASGEVRSAAATALGQFGGVYVATVVPDLAARLGDSQADVRKAVAQALGKLGQKAAPAVPALVRSLKDPDMQVRRASATSLGRLGVNAAPAASALADALRDSNAQVRQASAVALGHLGRRNVAVDSSIVQALLKRGLIDANAEVRAASAESLADMARLGSLGDNAELVEKTMAVRVKDDDPNVRASAKGCLMQLRKKDKNDESESEDHQSSVIQLNWRRTEGQMRALRSVHAAHSH</sequence>
<feature type="repeat" description="HEAT" evidence="3">
    <location>
        <begin position="358"/>
        <end position="394"/>
    </location>
</feature>
<dbReference type="InterPro" id="IPR021133">
    <property type="entry name" value="HEAT_type_2"/>
</dbReference>
<comment type="caution">
    <text evidence="5">The sequence shown here is derived from an EMBL/GenBank/DDBJ whole genome shotgun (WGS) entry which is preliminary data.</text>
</comment>
<evidence type="ECO:0000256" key="3">
    <source>
        <dbReference type="PROSITE-ProRule" id="PRU00103"/>
    </source>
</evidence>
<organism evidence="5 7">
    <name type="scientific">Polarella glacialis</name>
    <name type="common">Dinoflagellate</name>
    <dbReference type="NCBI Taxonomy" id="89957"/>
    <lineage>
        <taxon>Eukaryota</taxon>
        <taxon>Sar</taxon>
        <taxon>Alveolata</taxon>
        <taxon>Dinophyceae</taxon>
        <taxon>Suessiales</taxon>
        <taxon>Suessiaceae</taxon>
        <taxon>Polarella</taxon>
    </lineage>
</organism>
<dbReference type="Gene3D" id="1.25.10.10">
    <property type="entry name" value="Leucine-rich Repeat Variant"/>
    <property type="match status" value="2"/>
</dbReference>